<dbReference type="InterPro" id="IPR016088">
    <property type="entry name" value="Chalcone_isomerase_3-sand"/>
</dbReference>
<dbReference type="GO" id="GO:0016872">
    <property type="term" value="F:intramolecular lyase activity"/>
    <property type="evidence" value="ECO:0007669"/>
    <property type="project" value="InterPro"/>
</dbReference>
<organism evidence="3 4">
    <name type="scientific">Desulfurella multipotens</name>
    <dbReference type="NCBI Taxonomy" id="79269"/>
    <lineage>
        <taxon>Bacteria</taxon>
        <taxon>Pseudomonadati</taxon>
        <taxon>Campylobacterota</taxon>
        <taxon>Desulfurellia</taxon>
        <taxon>Desulfurellales</taxon>
        <taxon>Desulfurellaceae</taxon>
        <taxon>Desulfurella</taxon>
    </lineage>
</organism>
<feature type="signal peptide" evidence="1">
    <location>
        <begin position="1"/>
        <end position="20"/>
    </location>
</feature>
<feature type="chain" id="PRO_5011534485" evidence="1">
    <location>
        <begin position="21"/>
        <end position="186"/>
    </location>
</feature>
<evidence type="ECO:0000259" key="2">
    <source>
        <dbReference type="Pfam" id="PF16036"/>
    </source>
</evidence>
<protein>
    <submittedName>
        <fullName evidence="3">Chalcone isomerase-like</fullName>
    </submittedName>
</protein>
<dbReference type="RefSeq" id="WP_159427528.1">
    <property type="nucleotide sequence ID" value="NZ_FMYU01000020.1"/>
</dbReference>
<dbReference type="SUPFAM" id="SSF54626">
    <property type="entry name" value="Chalcone isomerase"/>
    <property type="match status" value="1"/>
</dbReference>
<dbReference type="Pfam" id="PF16036">
    <property type="entry name" value="Chalcone_3"/>
    <property type="match status" value="1"/>
</dbReference>
<sequence length="186" mass="20847">MKKLLLIVFGVLFLSKVSYAVNVDGVNVKNTLMLNSTQLQLNGYGIRHYSFLGIKIYVGALYTQERVYSTEQLLSSKQNKVIVMYFVYPNVSKDKVIGAFKEGFKDNYPSIIGTSEEKSFLNLFTHGFKKGDSIEIALLENGNTQVYENGSLIGQIHSPELQKAIIMVYFGPKPPDKSMKEGMLGK</sequence>
<proteinExistence type="predicted"/>
<accession>A0A1G6RRS4</accession>
<keyword evidence="3" id="KW-0413">Isomerase</keyword>
<gene>
    <name evidence="3" type="ORF">SAMN05660835_01836</name>
</gene>
<evidence type="ECO:0000256" key="1">
    <source>
        <dbReference type="SAM" id="SignalP"/>
    </source>
</evidence>
<evidence type="ECO:0000313" key="3">
    <source>
        <dbReference type="EMBL" id="SDD06667.1"/>
    </source>
</evidence>
<evidence type="ECO:0000313" key="4">
    <source>
        <dbReference type="Proteomes" id="UP000199411"/>
    </source>
</evidence>
<dbReference type="InterPro" id="IPR016087">
    <property type="entry name" value="Chalcone_isomerase"/>
</dbReference>
<keyword evidence="4" id="KW-1185">Reference proteome</keyword>
<dbReference type="OrthoDB" id="9795336at2"/>
<keyword evidence="1" id="KW-0732">Signal</keyword>
<dbReference type="AlphaFoldDB" id="A0A1G6RRS4"/>
<feature type="domain" description="Chalcone isomerase" evidence="2">
    <location>
        <begin position="20"/>
        <end position="185"/>
    </location>
</feature>
<reference evidence="4" key="1">
    <citation type="submission" date="2016-10" db="EMBL/GenBank/DDBJ databases">
        <authorList>
            <person name="Varghese N."/>
            <person name="Submissions S."/>
        </authorList>
    </citation>
    <scope>NUCLEOTIDE SEQUENCE [LARGE SCALE GENOMIC DNA]</scope>
    <source>
        <strain evidence="4">DSM 8415</strain>
    </source>
</reference>
<dbReference type="InterPro" id="IPR036298">
    <property type="entry name" value="Chalcone_isomerase_sf"/>
</dbReference>
<name>A0A1G6RRS4_9BACT</name>
<dbReference type="Proteomes" id="UP000199411">
    <property type="component" value="Unassembled WGS sequence"/>
</dbReference>
<dbReference type="Gene3D" id="3.50.70.10">
    <property type="match status" value="1"/>
</dbReference>
<dbReference type="EMBL" id="FMYU01000020">
    <property type="protein sequence ID" value="SDD06667.1"/>
    <property type="molecule type" value="Genomic_DNA"/>
</dbReference>